<evidence type="ECO:0000313" key="5">
    <source>
        <dbReference type="EMBL" id="QEE49471.1"/>
    </source>
</evidence>
<comment type="similarity">
    <text evidence="1">Belongs to the metallo-dependent hydrolases superfamily. CpsB/CapC family.</text>
</comment>
<keyword evidence="3" id="KW-0378">Hydrolase</keyword>
<proteinExistence type="inferred from homology"/>
<dbReference type="PANTHER" id="PTHR39181">
    <property type="entry name" value="TYROSINE-PROTEIN PHOSPHATASE YWQE"/>
    <property type="match status" value="1"/>
</dbReference>
<dbReference type="Proteomes" id="UP000321222">
    <property type="component" value="Chromosome"/>
</dbReference>
<dbReference type="GO" id="GO:0030145">
    <property type="term" value="F:manganese ion binding"/>
    <property type="evidence" value="ECO:0007669"/>
    <property type="project" value="InterPro"/>
</dbReference>
<dbReference type="PANTHER" id="PTHR39181:SF1">
    <property type="entry name" value="TYROSINE-PROTEIN PHOSPHATASE YWQE"/>
    <property type="match status" value="1"/>
</dbReference>
<dbReference type="InterPro" id="IPR016667">
    <property type="entry name" value="Caps_polysacc_synth_CpsB/CapC"/>
</dbReference>
<evidence type="ECO:0000256" key="2">
    <source>
        <dbReference type="ARBA" id="ARBA00013064"/>
    </source>
</evidence>
<evidence type="ECO:0000256" key="4">
    <source>
        <dbReference type="ARBA" id="ARBA00051722"/>
    </source>
</evidence>
<gene>
    <name evidence="5" type="ORF">FUA48_07705</name>
</gene>
<dbReference type="RefSeq" id="WP_147582984.1">
    <property type="nucleotide sequence ID" value="NZ_CP042831.1"/>
</dbReference>
<comment type="catalytic activity">
    <reaction evidence="4">
        <text>O-phospho-L-tyrosyl-[protein] + H2O = L-tyrosyl-[protein] + phosphate</text>
        <dbReference type="Rhea" id="RHEA:10684"/>
        <dbReference type="Rhea" id="RHEA-COMP:10136"/>
        <dbReference type="Rhea" id="RHEA-COMP:20101"/>
        <dbReference type="ChEBI" id="CHEBI:15377"/>
        <dbReference type="ChEBI" id="CHEBI:43474"/>
        <dbReference type="ChEBI" id="CHEBI:46858"/>
        <dbReference type="ChEBI" id="CHEBI:61978"/>
        <dbReference type="EC" id="3.1.3.48"/>
    </reaction>
</comment>
<protein>
    <recommendedName>
        <fullName evidence="2">protein-tyrosine-phosphatase</fullName>
        <ecNumber evidence="2">3.1.3.48</ecNumber>
    </recommendedName>
</protein>
<dbReference type="AlphaFoldDB" id="A0A5B9FTE8"/>
<evidence type="ECO:0000256" key="3">
    <source>
        <dbReference type="ARBA" id="ARBA00022801"/>
    </source>
</evidence>
<dbReference type="GO" id="GO:0004725">
    <property type="term" value="F:protein tyrosine phosphatase activity"/>
    <property type="evidence" value="ECO:0007669"/>
    <property type="project" value="UniProtKB-EC"/>
</dbReference>
<dbReference type="Pfam" id="PF19567">
    <property type="entry name" value="CpsB_CapC"/>
    <property type="match status" value="1"/>
</dbReference>
<name>A0A5B9FTE8_9FLAO</name>
<sequence length="245" mass="28183">MLFFSKPKVALADLIPSDYVDTHSHLLPGIDDGAKDENDTLQLINTLKGYGFSQFTATPHILPGVWNNTREGILKKEESTLSFLKDNNITSPFKAAAEHLMDDTFVELFKSEQLLTLKENYVLVEMSYINPPINLYDILFELQVAGYKPVLAHPERYLFYHTKFDEYYKLKKAGCLFQLNLLSVTGYYGEGVLKTAERLLNEKLIDFTGSDAHHMRHVEAFKNKIPFKKHERLIEALNNNTFFKI</sequence>
<dbReference type="InterPro" id="IPR016195">
    <property type="entry name" value="Pol/histidinol_Pase-like"/>
</dbReference>
<dbReference type="KEGG" id="fak:FUA48_07705"/>
<dbReference type="SUPFAM" id="SSF89550">
    <property type="entry name" value="PHP domain-like"/>
    <property type="match status" value="1"/>
</dbReference>
<dbReference type="Gene3D" id="3.20.20.140">
    <property type="entry name" value="Metal-dependent hydrolases"/>
    <property type="match status" value="1"/>
</dbReference>
<evidence type="ECO:0000256" key="1">
    <source>
        <dbReference type="ARBA" id="ARBA00005750"/>
    </source>
</evidence>
<dbReference type="OrthoDB" id="9788539at2"/>
<dbReference type="PIRSF" id="PIRSF016557">
    <property type="entry name" value="Caps_synth_CpsB"/>
    <property type="match status" value="1"/>
</dbReference>
<reference evidence="5 6" key="1">
    <citation type="submission" date="2019-08" db="EMBL/GenBank/DDBJ databases">
        <title>Flavobacterium alkalisoli sp. nov., isolated from rhizosphere soil of Suaeda salsa.</title>
        <authorList>
            <person name="Sun J.-Q."/>
            <person name="Xu L."/>
        </authorList>
    </citation>
    <scope>NUCLEOTIDE SEQUENCE [LARGE SCALE GENOMIC DNA]</scope>
    <source>
        <strain evidence="5 6">XS-5</strain>
    </source>
</reference>
<dbReference type="EC" id="3.1.3.48" evidence="2"/>
<organism evidence="5 6">
    <name type="scientific">Flavobacterium alkalisoli</name>
    <dbReference type="NCBI Taxonomy" id="2602769"/>
    <lineage>
        <taxon>Bacteria</taxon>
        <taxon>Pseudomonadati</taxon>
        <taxon>Bacteroidota</taxon>
        <taxon>Flavobacteriia</taxon>
        <taxon>Flavobacteriales</taxon>
        <taxon>Flavobacteriaceae</taxon>
        <taxon>Flavobacterium</taxon>
    </lineage>
</organism>
<dbReference type="EMBL" id="CP042831">
    <property type="protein sequence ID" value="QEE49471.1"/>
    <property type="molecule type" value="Genomic_DNA"/>
</dbReference>
<accession>A0A5B9FTE8</accession>
<keyword evidence="6" id="KW-1185">Reference proteome</keyword>
<evidence type="ECO:0000313" key="6">
    <source>
        <dbReference type="Proteomes" id="UP000321222"/>
    </source>
</evidence>